<evidence type="ECO:0000313" key="3">
    <source>
        <dbReference type="Proteomes" id="UP000237347"/>
    </source>
</evidence>
<comment type="similarity">
    <text evidence="1">Belongs to the peptidase S10 family.</text>
</comment>
<evidence type="ECO:0000256" key="1">
    <source>
        <dbReference type="ARBA" id="ARBA00009431"/>
    </source>
</evidence>
<accession>A0AAW0L4S8</accession>
<dbReference type="GO" id="GO:0019748">
    <property type="term" value="P:secondary metabolic process"/>
    <property type="evidence" value="ECO:0007669"/>
    <property type="project" value="TreeGrafter"/>
</dbReference>
<dbReference type="EMBL" id="PKMF04000155">
    <property type="protein sequence ID" value="KAK7846412.1"/>
    <property type="molecule type" value="Genomic_DNA"/>
</dbReference>
<dbReference type="SUPFAM" id="SSF53474">
    <property type="entry name" value="alpha/beta-Hydrolases"/>
    <property type="match status" value="1"/>
</dbReference>
<name>A0AAW0L4S8_QUESU</name>
<dbReference type="GO" id="GO:0016747">
    <property type="term" value="F:acyltransferase activity, transferring groups other than amino-acyl groups"/>
    <property type="evidence" value="ECO:0007669"/>
    <property type="project" value="TreeGrafter"/>
</dbReference>
<proteinExistence type="inferred from homology"/>
<evidence type="ECO:0000313" key="2">
    <source>
        <dbReference type="EMBL" id="KAK7846412.1"/>
    </source>
</evidence>
<dbReference type="AlphaFoldDB" id="A0AAW0L4S8"/>
<dbReference type="GO" id="GO:0006508">
    <property type="term" value="P:proteolysis"/>
    <property type="evidence" value="ECO:0007669"/>
    <property type="project" value="InterPro"/>
</dbReference>
<reference evidence="2 3" key="1">
    <citation type="journal article" date="2018" name="Sci. Data">
        <title>The draft genome sequence of cork oak.</title>
        <authorList>
            <person name="Ramos A.M."/>
            <person name="Usie A."/>
            <person name="Barbosa P."/>
            <person name="Barros P.M."/>
            <person name="Capote T."/>
            <person name="Chaves I."/>
            <person name="Simoes F."/>
            <person name="Abreu I."/>
            <person name="Carrasquinho I."/>
            <person name="Faro C."/>
            <person name="Guimaraes J.B."/>
            <person name="Mendonca D."/>
            <person name="Nobrega F."/>
            <person name="Rodrigues L."/>
            <person name="Saibo N.J.M."/>
            <person name="Varela M.C."/>
            <person name="Egas C."/>
            <person name="Matos J."/>
            <person name="Miguel C.M."/>
            <person name="Oliveira M.M."/>
            <person name="Ricardo C.P."/>
            <person name="Goncalves S."/>
        </authorList>
    </citation>
    <scope>NUCLEOTIDE SEQUENCE [LARGE SCALE GENOMIC DNA]</scope>
    <source>
        <strain evidence="3">cv. HL8</strain>
    </source>
</reference>
<protein>
    <submittedName>
        <fullName evidence="2">Serine carboxypeptidase-like 13</fullName>
    </submittedName>
</protein>
<dbReference type="InterPro" id="IPR001563">
    <property type="entry name" value="Peptidase_S10"/>
</dbReference>
<organism evidence="2 3">
    <name type="scientific">Quercus suber</name>
    <name type="common">Cork oak</name>
    <dbReference type="NCBI Taxonomy" id="58331"/>
    <lineage>
        <taxon>Eukaryota</taxon>
        <taxon>Viridiplantae</taxon>
        <taxon>Streptophyta</taxon>
        <taxon>Embryophyta</taxon>
        <taxon>Tracheophyta</taxon>
        <taxon>Spermatophyta</taxon>
        <taxon>Magnoliopsida</taxon>
        <taxon>eudicotyledons</taxon>
        <taxon>Gunneridae</taxon>
        <taxon>Pentapetalae</taxon>
        <taxon>rosids</taxon>
        <taxon>fabids</taxon>
        <taxon>Fagales</taxon>
        <taxon>Fagaceae</taxon>
        <taxon>Quercus</taxon>
    </lineage>
</organism>
<dbReference type="GO" id="GO:0004185">
    <property type="term" value="F:serine-type carboxypeptidase activity"/>
    <property type="evidence" value="ECO:0007669"/>
    <property type="project" value="InterPro"/>
</dbReference>
<dbReference type="Proteomes" id="UP000237347">
    <property type="component" value="Unassembled WGS sequence"/>
</dbReference>
<dbReference type="PANTHER" id="PTHR11802:SF224">
    <property type="entry name" value="SERINE CARBOXYPEPTIDASE-LIKE 7 ISOFORM X1"/>
    <property type="match status" value="1"/>
</dbReference>
<comment type="caution">
    <text evidence="2">The sequence shown here is derived from an EMBL/GenBank/DDBJ whole genome shotgun (WGS) entry which is preliminary data.</text>
</comment>
<keyword evidence="3" id="KW-1185">Reference proteome</keyword>
<gene>
    <name evidence="2" type="primary">SCPL13</name>
    <name evidence="2" type="ORF">CFP56_007954</name>
</gene>
<sequence length="67" mass="7562">MGVANIIFVDKPVGTEFSYAKSLEVYNISGTLVAAELYEFLQKWLKVHPKFLTNSLHVMGDSWVQLS</sequence>
<dbReference type="PANTHER" id="PTHR11802">
    <property type="entry name" value="SERINE PROTEASE FAMILY S10 SERINE CARBOXYPEPTIDASE"/>
    <property type="match status" value="1"/>
</dbReference>
<dbReference type="Pfam" id="PF00450">
    <property type="entry name" value="Peptidase_S10"/>
    <property type="match status" value="1"/>
</dbReference>
<dbReference type="InterPro" id="IPR029058">
    <property type="entry name" value="AB_hydrolase_fold"/>
</dbReference>
<dbReference type="Gene3D" id="3.40.50.1820">
    <property type="entry name" value="alpha/beta hydrolase"/>
    <property type="match status" value="1"/>
</dbReference>